<dbReference type="EMBL" id="JAEAOA010000259">
    <property type="protein sequence ID" value="KAK3602133.1"/>
    <property type="molecule type" value="Genomic_DNA"/>
</dbReference>
<evidence type="ECO:0000313" key="2">
    <source>
        <dbReference type="Proteomes" id="UP001195483"/>
    </source>
</evidence>
<evidence type="ECO:0000313" key="1">
    <source>
        <dbReference type="EMBL" id="KAK3602133.1"/>
    </source>
</evidence>
<name>A0AAE0T257_9BIVA</name>
<organism evidence="1 2">
    <name type="scientific">Potamilus streckersoni</name>
    <dbReference type="NCBI Taxonomy" id="2493646"/>
    <lineage>
        <taxon>Eukaryota</taxon>
        <taxon>Metazoa</taxon>
        <taxon>Spiralia</taxon>
        <taxon>Lophotrochozoa</taxon>
        <taxon>Mollusca</taxon>
        <taxon>Bivalvia</taxon>
        <taxon>Autobranchia</taxon>
        <taxon>Heteroconchia</taxon>
        <taxon>Palaeoheterodonta</taxon>
        <taxon>Unionida</taxon>
        <taxon>Unionoidea</taxon>
        <taxon>Unionidae</taxon>
        <taxon>Ambleminae</taxon>
        <taxon>Lampsilini</taxon>
        <taxon>Potamilus</taxon>
    </lineage>
</organism>
<sequence length="65" mass="7114">MIIFLPEENSQNYDCKKRVVSLRSVDIMIAAGVIANKNNAACDKANSVGLVKRSYTESQHTTVNG</sequence>
<dbReference type="Proteomes" id="UP001195483">
    <property type="component" value="Unassembled WGS sequence"/>
</dbReference>
<gene>
    <name evidence="1" type="ORF">CHS0354_003165</name>
</gene>
<reference evidence="1" key="1">
    <citation type="journal article" date="2021" name="Genome Biol. Evol.">
        <title>A High-Quality Reference Genome for a Parasitic Bivalve with Doubly Uniparental Inheritance (Bivalvia: Unionida).</title>
        <authorList>
            <person name="Smith C.H."/>
        </authorList>
    </citation>
    <scope>NUCLEOTIDE SEQUENCE</scope>
    <source>
        <strain evidence="1">CHS0354</strain>
    </source>
</reference>
<reference evidence="1" key="2">
    <citation type="journal article" date="2021" name="Genome Biol. Evol.">
        <title>Developing a high-quality reference genome for a parasitic bivalve with doubly uniparental inheritance (Bivalvia: Unionida).</title>
        <authorList>
            <person name="Smith C.H."/>
        </authorList>
    </citation>
    <scope>NUCLEOTIDE SEQUENCE</scope>
    <source>
        <strain evidence="1">CHS0354</strain>
        <tissue evidence="1">Mantle</tissue>
    </source>
</reference>
<proteinExistence type="predicted"/>
<dbReference type="AlphaFoldDB" id="A0AAE0T257"/>
<reference evidence="1" key="3">
    <citation type="submission" date="2023-05" db="EMBL/GenBank/DDBJ databases">
        <authorList>
            <person name="Smith C.H."/>
        </authorList>
    </citation>
    <scope>NUCLEOTIDE SEQUENCE</scope>
    <source>
        <strain evidence="1">CHS0354</strain>
        <tissue evidence="1">Mantle</tissue>
    </source>
</reference>
<protein>
    <submittedName>
        <fullName evidence="1">Uncharacterized protein</fullName>
    </submittedName>
</protein>
<comment type="caution">
    <text evidence="1">The sequence shown here is derived from an EMBL/GenBank/DDBJ whole genome shotgun (WGS) entry which is preliminary data.</text>
</comment>
<keyword evidence="2" id="KW-1185">Reference proteome</keyword>
<accession>A0AAE0T257</accession>